<dbReference type="Pfam" id="PF07732">
    <property type="entry name" value="Cu-oxidase_3"/>
    <property type="match status" value="1"/>
</dbReference>
<keyword evidence="4" id="KW-0186">Copper</keyword>
<dbReference type="GO" id="GO:0016491">
    <property type="term" value="F:oxidoreductase activity"/>
    <property type="evidence" value="ECO:0007669"/>
    <property type="project" value="UniProtKB-KW"/>
</dbReference>
<dbReference type="InterPro" id="IPR045087">
    <property type="entry name" value="Cu-oxidase_fam"/>
</dbReference>
<comment type="caution">
    <text evidence="10">The sequence shown here is derived from an EMBL/GenBank/DDBJ whole genome shotgun (WGS) entry which is preliminary data.</text>
</comment>
<dbReference type="Proteomes" id="UP000306050">
    <property type="component" value="Chromosome SGRAM_20"/>
</dbReference>
<dbReference type="InterPro" id="IPR011706">
    <property type="entry name" value="Cu-oxidase_C"/>
</dbReference>
<keyword evidence="11" id="KW-1185">Reference proteome</keyword>
<keyword evidence="5" id="KW-0325">Glycoprotein</keyword>
<reference evidence="10 11" key="1">
    <citation type="submission" date="2019-05" db="EMBL/GenBank/DDBJ databases">
        <title>Sporisorium graminicola CBS 10092 draft sequencing and annotation.</title>
        <authorList>
            <person name="Solano-Gonzalez S."/>
            <person name="Caddick M.X."/>
            <person name="Darby A."/>
        </authorList>
    </citation>
    <scope>NUCLEOTIDE SEQUENCE [LARGE SCALE GENOMIC DNA]</scope>
    <source>
        <strain evidence="10 11">CBS 10092</strain>
    </source>
</reference>
<dbReference type="InterPro" id="IPR033138">
    <property type="entry name" value="Cu_oxidase_CS"/>
</dbReference>
<comment type="similarity">
    <text evidence="1">Belongs to the multicopper oxidase family.</text>
</comment>
<dbReference type="RefSeq" id="XP_029739656.1">
    <property type="nucleotide sequence ID" value="XM_029883850.1"/>
</dbReference>
<evidence type="ECO:0000313" key="11">
    <source>
        <dbReference type="Proteomes" id="UP000306050"/>
    </source>
</evidence>
<dbReference type="CDD" id="cd13883">
    <property type="entry name" value="CuRO_2_Diphenol_Ox"/>
    <property type="match status" value="1"/>
</dbReference>
<evidence type="ECO:0000259" key="8">
    <source>
        <dbReference type="Pfam" id="PF07731"/>
    </source>
</evidence>
<feature type="compositionally biased region" description="Basic and acidic residues" evidence="6">
    <location>
        <begin position="1"/>
        <end position="10"/>
    </location>
</feature>
<evidence type="ECO:0000256" key="1">
    <source>
        <dbReference type="ARBA" id="ARBA00010609"/>
    </source>
</evidence>
<organism evidence="10 11">
    <name type="scientific">Sporisorium graminicola</name>
    <dbReference type="NCBI Taxonomy" id="280036"/>
    <lineage>
        <taxon>Eukaryota</taxon>
        <taxon>Fungi</taxon>
        <taxon>Dikarya</taxon>
        <taxon>Basidiomycota</taxon>
        <taxon>Ustilaginomycotina</taxon>
        <taxon>Ustilaginomycetes</taxon>
        <taxon>Ustilaginales</taxon>
        <taxon>Ustilaginaceae</taxon>
        <taxon>Sporisorium</taxon>
    </lineage>
</organism>
<dbReference type="InterPro" id="IPR011707">
    <property type="entry name" value="Cu-oxidase-like_N"/>
</dbReference>
<evidence type="ECO:0000256" key="5">
    <source>
        <dbReference type="ARBA" id="ARBA00023180"/>
    </source>
</evidence>
<dbReference type="PANTHER" id="PTHR11709:SF414">
    <property type="entry name" value="ADR239WP"/>
    <property type="match status" value="1"/>
</dbReference>
<evidence type="ECO:0000256" key="2">
    <source>
        <dbReference type="ARBA" id="ARBA00022723"/>
    </source>
</evidence>
<evidence type="ECO:0000259" key="9">
    <source>
        <dbReference type="Pfam" id="PF07732"/>
    </source>
</evidence>
<dbReference type="EMBL" id="SRRM01000012">
    <property type="protein sequence ID" value="TKY87671.1"/>
    <property type="molecule type" value="Genomic_DNA"/>
</dbReference>
<dbReference type="Pfam" id="PF00394">
    <property type="entry name" value="Cu-oxidase"/>
    <property type="match status" value="1"/>
</dbReference>
<feature type="domain" description="Plastocyanin-like" evidence="9">
    <location>
        <begin position="94"/>
        <end position="209"/>
    </location>
</feature>
<dbReference type="Pfam" id="PF07731">
    <property type="entry name" value="Cu-oxidase_2"/>
    <property type="match status" value="1"/>
</dbReference>
<dbReference type="OrthoDB" id="2121828at2759"/>
<dbReference type="InterPro" id="IPR008972">
    <property type="entry name" value="Cupredoxin"/>
</dbReference>
<evidence type="ECO:0000313" key="10">
    <source>
        <dbReference type="EMBL" id="TKY87671.1"/>
    </source>
</evidence>
<dbReference type="InterPro" id="IPR001117">
    <property type="entry name" value="Cu-oxidase_2nd"/>
</dbReference>
<dbReference type="InterPro" id="IPR002355">
    <property type="entry name" value="Cu_oxidase_Cu_BS"/>
</dbReference>
<keyword evidence="3" id="KW-0560">Oxidoreductase</keyword>
<proteinExistence type="inferred from homology"/>
<dbReference type="GeneID" id="40726147"/>
<sequence>MHDVGQRVERSGQSPESYGLGPVPGYWPGHHDENEHGHEHDYEPHHEHEHKYGHHEHDHEHDGSSHPSADQHGQTGKCKEHDLTPRTRHFDWTLTYGKAAPDGFLKKRILINGQSPGPLIQANEGDTIVVKVRNFLDQGTSIHWHGMFQNSTPFMDGIAGFSQCPIPAGGHLTYRFKIQGQYGSYWYHSHSKMQYTDGLYGGLIVHSKRDPYRKCRDYDHERVFLFNDNYHDFADYIVSQLLSAQGYNGSAAAPSPQSGLINGRGQFDCAALFRAKTPQPGMPTRCTQLSTPTMDIEPNKKYRFRFINVGSHAQHIISIDNHEMHVIGADGTPVKPHKVHRIPIHNGQRHDVLVETNQGKEGDSFLLRSTMMTTCFAFVDPLLDPVANMTLQYKLPGSNVRSKPPVPHDWKHKMGSQCQDLKDSELIPAIDTSVSANHDPRSLGIFNSQFGNLQLANGTTLGRFFIDNVTQTNFVNKPYLELTHAGKQINSSTIASLVVPDDLWVADFIINNQDNFLDHPFHLHGTDMHIVERGSGNMTQSQWLALNKNGQPQGVNATGLNLVNPLRRDTITVTRSSYVVVRIIADLPGTWPLHCHIAMHVAEGLMAVVAIHPKKIQQLPFSQEVLDLCPISGAALNEIEPA</sequence>
<dbReference type="PROSITE" id="PS00080">
    <property type="entry name" value="MULTICOPPER_OXIDASE2"/>
    <property type="match status" value="1"/>
</dbReference>
<feature type="region of interest" description="Disordered" evidence="6">
    <location>
        <begin position="1"/>
        <end position="83"/>
    </location>
</feature>
<evidence type="ECO:0000259" key="7">
    <source>
        <dbReference type="Pfam" id="PF00394"/>
    </source>
</evidence>
<feature type="domain" description="Plastocyanin-like" evidence="8">
    <location>
        <begin position="497"/>
        <end position="614"/>
    </location>
</feature>
<dbReference type="PANTHER" id="PTHR11709">
    <property type="entry name" value="MULTI-COPPER OXIDASE"/>
    <property type="match status" value="1"/>
</dbReference>
<dbReference type="Gene3D" id="2.60.40.420">
    <property type="entry name" value="Cupredoxins - blue copper proteins"/>
    <property type="match status" value="3"/>
</dbReference>
<feature type="domain" description="Plastocyanin-like" evidence="7">
    <location>
        <begin position="222"/>
        <end position="370"/>
    </location>
</feature>
<gene>
    <name evidence="10" type="ORF">EX895_003252</name>
</gene>
<feature type="compositionally biased region" description="Basic and acidic residues" evidence="6">
    <location>
        <begin position="29"/>
        <end position="64"/>
    </location>
</feature>
<keyword evidence="2" id="KW-0479">Metal-binding</keyword>
<dbReference type="KEGG" id="sgra:EX895_003252"/>
<dbReference type="CDD" id="cd13857">
    <property type="entry name" value="CuRO_1_Diphenol_Ox"/>
    <property type="match status" value="1"/>
</dbReference>
<accession>A0A4U7KT45</accession>
<dbReference type="GO" id="GO:0005507">
    <property type="term" value="F:copper ion binding"/>
    <property type="evidence" value="ECO:0007669"/>
    <property type="project" value="InterPro"/>
</dbReference>
<name>A0A4U7KT45_9BASI</name>
<dbReference type="AlphaFoldDB" id="A0A4U7KT45"/>
<protein>
    <recommendedName>
        <fullName evidence="12">Laccase</fullName>
    </recommendedName>
</protein>
<dbReference type="SUPFAM" id="SSF49503">
    <property type="entry name" value="Cupredoxins"/>
    <property type="match status" value="3"/>
</dbReference>
<evidence type="ECO:0008006" key="12">
    <source>
        <dbReference type="Google" id="ProtNLM"/>
    </source>
</evidence>
<dbReference type="PROSITE" id="PS00079">
    <property type="entry name" value="MULTICOPPER_OXIDASE1"/>
    <property type="match status" value="1"/>
</dbReference>
<evidence type="ECO:0000256" key="4">
    <source>
        <dbReference type="ARBA" id="ARBA00023008"/>
    </source>
</evidence>
<evidence type="ECO:0000256" key="3">
    <source>
        <dbReference type="ARBA" id="ARBA00023002"/>
    </source>
</evidence>
<evidence type="ECO:0000256" key="6">
    <source>
        <dbReference type="SAM" id="MobiDB-lite"/>
    </source>
</evidence>